<proteinExistence type="predicted"/>
<keyword evidence="1" id="KW-1133">Transmembrane helix</keyword>
<evidence type="ECO:0000313" key="3">
    <source>
        <dbReference type="Proteomes" id="UP000235828"/>
    </source>
</evidence>
<dbReference type="Pfam" id="PF16964">
    <property type="entry name" value="TadF"/>
    <property type="match status" value="1"/>
</dbReference>
<keyword evidence="3" id="KW-1185">Reference proteome</keyword>
<dbReference type="AlphaFoldDB" id="A0A2N8ZLI0"/>
<evidence type="ECO:0000313" key="2">
    <source>
        <dbReference type="EMBL" id="SON52760.1"/>
    </source>
</evidence>
<accession>A0A2N8ZLI0</accession>
<dbReference type="EMBL" id="LT960612">
    <property type="protein sequence ID" value="SON52760.1"/>
    <property type="molecule type" value="Genomic_DNA"/>
</dbReference>
<dbReference type="RefSeq" id="WP_102524930.1">
    <property type="nucleotide sequence ID" value="NZ_LT960612.1"/>
</dbReference>
<sequence length="195" mass="22264">MKNSQLSVQRGAIAIELAFVLGALAMCLSFSQDLMHRTSQVGELDNLSYAMVNILSEQELLFNQKPDQTLKNQQFREQSQMIDKIVKNHLSSQIKDYDPENYALIIERMEFAPTSVAEKARIARNRFVVFGNEKLVSKKPDQLELMNLSPFTSKNRFAPMFRVSIYHKSVDIFQRAMGVEIKTAVNVSSSISVRR</sequence>
<reference evidence="2 3" key="1">
    <citation type="submission" date="2017-10" db="EMBL/GenBank/DDBJ databases">
        <authorList>
            <person name="Banno H."/>
            <person name="Chua N.-H."/>
        </authorList>
    </citation>
    <scope>NUCLEOTIDE SEQUENCE [LARGE SCALE GENOMIC DNA]</scope>
    <source>
        <strain evidence="2">Vibrio tapetis CECT4600</strain>
    </source>
</reference>
<dbReference type="OrthoDB" id="5876198at2"/>
<gene>
    <name evidence="2" type="ORF">VTAP4600_B1149</name>
</gene>
<keyword evidence="1" id="KW-0812">Transmembrane</keyword>
<organism evidence="2 3">
    <name type="scientific">Vibrio tapetis subsp. tapetis</name>
    <dbReference type="NCBI Taxonomy" id="1671868"/>
    <lineage>
        <taxon>Bacteria</taxon>
        <taxon>Pseudomonadati</taxon>
        <taxon>Pseudomonadota</taxon>
        <taxon>Gammaproteobacteria</taxon>
        <taxon>Vibrionales</taxon>
        <taxon>Vibrionaceae</taxon>
        <taxon>Vibrio</taxon>
    </lineage>
</organism>
<dbReference type="KEGG" id="vta:B1149"/>
<keyword evidence="1" id="KW-0472">Membrane</keyword>
<name>A0A2N8ZLI0_9VIBR</name>
<evidence type="ECO:0000256" key="1">
    <source>
        <dbReference type="SAM" id="Phobius"/>
    </source>
</evidence>
<dbReference type="InterPro" id="IPR031582">
    <property type="entry name" value="TadF"/>
</dbReference>
<dbReference type="Proteomes" id="UP000235828">
    <property type="component" value="Chromosome B"/>
</dbReference>
<feature type="transmembrane region" description="Helical" evidence="1">
    <location>
        <begin position="12"/>
        <end position="31"/>
    </location>
</feature>
<protein>
    <submittedName>
        <fullName evidence="2">Uncharacterized protein</fullName>
    </submittedName>
</protein>